<dbReference type="PANTHER" id="PTHR16305:SF35">
    <property type="entry name" value="TRANSCRIPTIONAL ACTIVATOR DOMAIN"/>
    <property type="match status" value="1"/>
</dbReference>
<name>A0ABW1F892_9ACTN</name>
<dbReference type="PRINTS" id="PR00038">
    <property type="entry name" value="HTHLUXR"/>
</dbReference>
<evidence type="ECO:0000313" key="6">
    <source>
        <dbReference type="Proteomes" id="UP001596067"/>
    </source>
</evidence>
<dbReference type="PANTHER" id="PTHR16305">
    <property type="entry name" value="TESTICULAR SOLUBLE ADENYLYL CYCLASE"/>
    <property type="match status" value="1"/>
</dbReference>
<keyword evidence="6" id="KW-1185">Reference proteome</keyword>
<gene>
    <name evidence="5" type="ORF">ACFP0N_34780</name>
</gene>
<evidence type="ECO:0000259" key="4">
    <source>
        <dbReference type="PROSITE" id="PS50043"/>
    </source>
</evidence>
<dbReference type="SUPFAM" id="SSF52540">
    <property type="entry name" value="P-loop containing nucleoside triphosphate hydrolases"/>
    <property type="match status" value="1"/>
</dbReference>
<dbReference type="InterPro" id="IPR036388">
    <property type="entry name" value="WH-like_DNA-bd_sf"/>
</dbReference>
<comment type="caution">
    <text evidence="5">The sequence shown here is derived from an EMBL/GenBank/DDBJ whole genome shotgun (WGS) entry which is preliminary data.</text>
</comment>
<dbReference type="PROSITE" id="PS50043">
    <property type="entry name" value="HTH_LUXR_2"/>
    <property type="match status" value="1"/>
</dbReference>
<dbReference type="Pfam" id="PF00196">
    <property type="entry name" value="GerE"/>
    <property type="match status" value="1"/>
</dbReference>
<evidence type="ECO:0000313" key="5">
    <source>
        <dbReference type="EMBL" id="MFC5890135.1"/>
    </source>
</evidence>
<dbReference type="InterPro" id="IPR041664">
    <property type="entry name" value="AAA_16"/>
</dbReference>
<sequence length="954" mass="98210">MPGTPAMLYGREREQAVVEALLDGARSGRSGVLVVRGEPGIGKTALLEHAVAAAGGGFRVIRATGVEYEAELPFAGLSLLLAPGLDRLSALPGPQQRSLAGAFGLAEAPAGAATPGDRLLAGLATLGLLAELAADRPLLCVVDDVQWLDRSSLDALVLAARRLQAEGVALLLAVRDAGPAAPGAGTGGSPGAGPSGSGLPAPAGAAGADGLPLAGLPELRLTGLAEPDAARLLAARAGSGMSGEVRRRLIAEAAGNPLALTELPAAVADSGPAGPALAPGVLPLTSRLQLAFHGQVTGLPPATQSLLLVAAAEENGELDVVLAAAAALGATAEHLAPAEEAGLVAVGADRRIAFRHPLLRAAVLQRAPLQQRLAVHRAIGEALEDGDRRTWHLALAATAPDAGLADALERAAVRAEARGGHGGAAAAYERAARLTPDRDGATRRLVLAAEAATEEGKLAQAEELAERAGARTDSVFVHALLDQVRATAHFWRGSYPTAYRLLLDAAATGIEPAHAARMLLQAFHAAWYAGEEPVVAVLDRLAGLPLAEDDPLTPLARHLPAAVLPALGRPAGPLPAVRDTAAAARRAGAESPVDLVQLCGATLILGRDAETAELAAELVAEARAKGAVGVLPTLQFFLAEAELFHGRHRDAEVTATGALALARDTGQHQWVSQLSALLACLAALGGDDAQSTALAATARTATALTGAAAGTAAPAPGEPWTQWALGLLDLGRGRAGDAADRLHALATGPYRHHVSGTRVVPDLVEATVRLGDPERAAEPYERFARWARATGLPWAEALRLRCEALLGPDELAESAYRAALDLHDGTHRPFEQARTALLYGEWLRRERRRTDARPHLRAALEAFEAAGAHPWADRARTELTATGTSAPAPADAPAGPLTALTPQELQIVRLAAQGLTNRDIAAQLFLSPRTVGHHLYKAYPKLGVASRVDLPALL</sequence>
<dbReference type="EMBL" id="JBHSOD010000073">
    <property type="protein sequence ID" value="MFC5890135.1"/>
    <property type="molecule type" value="Genomic_DNA"/>
</dbReference>
<feature type="domain" description="HTH luxR-type" evidence="4">
    <location>
        <begin position="893"/>
        <end position="954"/>
    </location>
</feature>
<organism evidence="5 6">
    <name type="scientific">Kitasatospora aburaviensis</name>
    <dbReference type="NCBI Taxonomy" id="67265"/>
    <lineage>
        <taxon>Bacteria</taxon>
        <taxon>Bacillati</taxon>
        <taxon>Actinomycetota</taxon>
        <taxon>Actinomycetes</taxon>
        <taxon>Kitasatosporales</taxon>
        <taxon>Streptomycetaceae</taxon>
        <taxon>Kitasatospora</taxon>
    </lineage>
</organism>
<dbReference type="InterPro" id="IPR011990">
    <property type="entry name" value="TPR-like_helical_dom_sf"/>
</dbReference>
<evidence type="ECO:0000256" key="3">
    <source>
        <dbReference type="SAM" id="MobiDB-lite"/>
    </source>
</evidence>
<dbReference type="CDD" id="cd06170">
    <property type="entry name" value="LuxR_C_like"/>
    <property type="match status" value="1"/>
</dbReference>
<dbReference type="Gene3D" id="1.10.10.10">
    <property type="entry name" value="Winged helix-like DNA-binding domain superfamily/Winged helix DNA-binding domain"/>
    <property type="match status" value="1"/>
</dbReference>
<protein>
    <submittedName>
        <fullName evidence="5">ATP-binding protein</fullName>
    </submittedName>
</protein>
<dbReference type="SUPFAM" id="SSF48452">
    <property type="entry name" value="TPR-like"/>
    <property type="match status" value="1"/>
</dbReference>
<accession>A0ABW1F892</accession>
<reference evidence="6" key="1">
    <citation type="journal article" date="2019" name="Int. J. Syst. Evol. Microbiol.">
        <title>The Global Catalogue of Microorganisms (GCM) 10K type strain sequencing project: providing services to taxonomists for standard genome sequencing and annotation.</title>
        <authorList>
            <consortium name="The Broad Institute Genomics Platform"/>
            <consortium name="The Broad Institute Genome Sequencing Center for Infectious Disease"/>
            <person name="Wu L."/>
            <person name="Ma J."/>
        </authorList>
    </citation>
    <scope>NUCLEOTIDE SEQUENCE [LARGE SCALE GENOMIC DNA]</scope>
    <source>
        <strain evidence="6">CGMCC 4.1469</strain>
    </source>
</reference>
<dbReference type="SUPFAM" id="SSF46894">
    <property type="entry name" value="C-terminal effector domain of the bipartite response regulators"/>
    <property type="match status" value="1"/>
</dbReference>
<dbReference type="Pfam" id="PF13191">
    <property type="entry name" value="AAA_16"/>
    <property type="match status" value="1"/>
</dbReference>
<evidence type="ECO:0000256" key="1">
    <source>
        <dbReference type="ARBA" id="ARBA00022741"/>
    </source>
</evidence>
<dbReference type="Proteomes" id="UP001596067">
    <property type="component" value="Unassembled WGS sequence"/>
</dbReference>
<dbReference type="InterPro" id="IPR016032">
    <property type="entry name" value="Sig_transdc_resp-reg_C-effctor"/>
</dbReference>
<keyword evidence="2 5" id="KW-0067">ATP-binding</keyword>
<evidence type="ECO:0000256" key="2">
    <source>
        <dbReference type="ARBA" id="ARBA00022840"/>
    </source>
</evidence>
<dbReference type="InterPro" id="IPR000792">
    <property type="entry name" value="Tscrpt_reg_LuxR_C"/>
</dbReference>
<dbReference type="SMART" id="SM00421">
    <property type="entry name" value="HTH_LUXR"/>
    <property type="match status" value="1"/>
</dbReference>
<dbReference type="GO" id="GO:0005524">
    <property type="term" value="F:ATP binding"/>
    <property type="evidence" value="ECO:0007669"/>
    <property type="project" value="UniProtKB-KW"/>
</dbReference>
<feature type="compositionally biased region" description="Gly residues" evidence="3">
    <location>
        <begin position="184"/>
        <end position="196"/>
    </location>
</feature>
<dbReference type="InterPro" id="IPR027417">
    <property type="entry name" value="P-loop_NTPase"/>
</dbReference>
<feature type="region of interest" description="Disordered" evidence="3">
    <location>
        <begin position="181"/>
        <end position="204"/>
    </location>
</feature>
<proteinExistence type="predicted"/>
<keyword evidence="1" id="KW-0547">Nucleotide-binding</keyword>
<dbReference type="RefSeq" id="WP_313764514.1">
    <property type="nucleotide sequence ID" value="NZ_BAAAVH010000091.1"/>
</dbReference>